<name>A0ABW4Q2S0_9MICO</name>
<evidence type="ECO:0000313" key="1">
    <source>
        <dbReference type="EMBL" id="MFD1836230.1"/>
    </source>
</evidence>
<organism evidence="1 2">
    <name type="scientific">Brachybacterium rhamnosum</name>
    <dbReference type="NCBI Taxonomy" id="173361"/>
    <lineage>
        <taxon>Bacteria</taxon>
        <taxon>Bacillati</taxon>
        <taxon>Actinomycetota</taxon>
        <taxon>Actinomycetes</taxon>
        <taxon>Micrococcales</taxon>
        <taxon>Dermabacteraceae</taxon>
        <taxon>Brachybacterium</taxon>
    </lineage>
</organism>
<sequence length="107" mass="11428">MTTNDYPAPGHMPADVAAIWDEVVQAHTDVGDDTIARKVGAGLEAYCAIVADLRAATSKVAEHGVLVQDVRGAPVENPAIAIKNNAARELARIGDKYQARAPRARRR</sequence>
<dbReference type="RefSeq" id="WP_343905588.1">
    <property type="nucleotide sequence ID" value="NZ_BAAAIS010000003.1"/>
</dbReference>
<reference evidence="2" key="1">
    <citation type="journal article" date="2019" name="Int. J. Syst. Evol. Microbiol.">
        <title>The Global Catalogue of Microorganisms (GCM) 10K type strain sequencing project: providing services to taxonomists for standard genome sequencing and annotation.</title>
        <authorList>
            <consortium name="The Broad Institute Genomics Platform"/>
            <consortium name="The Broad Institute Genome Sequencing Center for Infectious Disease"/>
            <person name="Wu L."/>
            <person name="Ma J."/>
        </authorList>
    </citation>
    <scope>NUCLEOTIDE SEQUENCE [LARGE SCALE GENOMIC DNA]</scope>
    <source>
        <strain evidence="2">JCM 11650</strain>
    </source>
</reference>
<comment type="caution">
    <text evidence="1">The sequence shown here is derived from an EMBL/GenBank/DDBJ whole genome shotgun (WGS) entry which is preliminary data.</text>
</comment>
<proteinExistence type="predicted"/>
<keyword evidence="2" id="KW-1185">Reference proteome</keyword>
<dbReference type="Proteomes" id="UP001597280">
    <property type="component" value="Unassembled WGS sequence"/>
</dbReference>
<dbReference type="EMBL" id="JBHUFL010000003">
    <property type="protein sequence ID" value="MFD1836230.1"/>
    <property type="molecule type" value="Genomic_DNA"/>
</dbReference>
<protein>
    <submittedName>
        <fullName evidence="1">P27 family phage terminase small subunit</fullName>
    </submittedName>
</protein>
<gene>
    <name evidence="1" type="ORF">ACFSDA_14260</name>
</gene>
<dbReference type="Pfam" id="PF05119">
    <property type="entry name" value="Terminase_4"/>
    <property type="match status" value="1"/>
</dbReference>
<evidence type="ECO:0000313" key="2">
    <source>
        <dbReference type="Proteomes" id="UP001597280"/>
    </source>
</evidence>
<dbReference type="InterPro" id="IPR006448">
    <property type="entry name" value="Phage_term_ssu_P27"/>
</dbReference>
<accession>A0ABW4Q2S0</accession>